<gene>
    <name evidence="2" type="ORF">HCG48_24110</name>
</gene>
<dbReference type="RefSeq" id="WP_168571449.1">
    <property type="nucleotide sequence ID" value="NZ_CP051167.1"/>
</dbReference>
<sequence>MTSIPGASANDRWVKPPPKISLGAIRQALATPLDSRPTDTGKDRQGGDPIAFPGCRPSARKLTSSLHGIVLKNL</sequence>
<dbReference type="EMBL" id="CP051167">
    <property type="protein sequence ID" value="QIZ73303.1"/>
    <property type="molecule type" value="Genomic_DNA"/>
</dbReference>
<evidence type="ECO:0000313" key="2">
    <source>
        <dbReference type="EMBL" id="QIZ73303.1"/>
    </source>
</evidence>
<name>A0A6H1U5J1_9CYAN</name>
<evidence type="ECO:0000256" key="1">
    <source>
        <dbReference type="SAM" id="MobiDB-lite"/>
    </source>
</evidence>
<protein>
    <submittedName>
        <fullName evidence="2">Uncharacterized protein</fullName>
    </submittedName>
</protein>
<accession>A0A6H1U5J1</accession>
<reference evidence="2 3" key="1">
    <citation type="submission" date="2020-04" db="EMBL/GenBank/DDBJ databases">
        <authorList>
            <person name="Basu S."/>
            <person name="Maruthanayagam V."/>
            <person name="Chakraborty S."/>
            <person name="Pramanik A."/>
            <person name="Mukherjee J."/>
            <person name="Brink B."/>
        </authorList>
    </citation>
    <scope>NUCLEOTIDE SEQUENCE [LARGE SCALE GENOMIC DNA]</scope>
    <source>
        <strain evidence="2 3">AP17</strain>
    </source>
</reference>
<feature type="region of interest" description="Disordered" evidence="1">
    <location>
        <begin position="29"/>
        <end position="56"/>
    </location>
</feature>
<proteinExistence type="predicted"/>
<evidence type="ECO:0000313" key="3">
    <source>
        <dbReference type="Proteomes" id="UP000500857"/>
    </source>
</evidence>
<dbReference type="Proteomes" id="UP000500857">
    <property type="component" value="Chromosome"/>
</dbReference>
<organism evidence="2 3">
    <name type="scientific">Oxynema aestuarii AP17</name>
    <dbReference type="NCBI Taxonomy" id="2064643"/>
    <lineage>
        <taxon>Bacteria</taxon>
        <taxon>Bacillati</taxon>
        <taxon>Cyanobacteriota</taxon>
        <taxon>Cyanophyceae</taxon>
        <taxon>Oscillatoriophycideae</taxon>
        <taxon>Oscillatoriales</taxon>
        <taxon>Oscillatoriaceae</taxon>
        <taxon>Oxynema</taxon>
        <taxon>Oxynema aestuarii</taxon>
    </lineage>
</organism>
<dbReference type="KEGG" id="oxy:HCG48_24110"/>
<feature type="compositionally biased region" description="Basic and acidic residues" evidence="1">
    <location>
        <begin position="36"/>
        <end position="46"/>
    </location>
</feature>
<dbReference type="AlphaFoldDB" id="A0A6H1U5J1"/>
<keyword evidence="3" id="KW-1185">Reference proteome</keyword>